<feature type="non-terminal residue" evidence="1">
    <location>
        <position position="1"/>
    </location>
</feature>
<dbReference type="EMBL" id="GBHO01005979">
    <property type="protein sequence ID" value="JAG37625.1"/>
    <property type="molecule type" value="Transcribed_RNA"/>
</dbReference>
<keyword evidence="1" id="KW-0547">Nucleotide-binding</keyword>
<gene>
    <name evidence="1" type="primary">ABCD1_0</name>
    <name evidence="1" type="ORF">CM83_100176</name>
</gene>
<sequence>ISTGAHYLEKALPKRKNIEKMADTDEMGAIDIIDTWDYEDEDCEMPCEAALERQREEFKEDIKRQVDKIIRSNMSSSARKLEQTVIKLRSINTLTTFPTTPCDTEEVFE</sequence>
<reference evidence="1" key="2">
    <citation type="submission" date="2014-07" db="EMBL/GenBank/DDBJ databases">
        <authorList>
            <person name="Hull J."/>
        </authorList>
    </citation>
    <scope>NUCLEOTIDE SEQUENCE</scope>
</reference>
<name>A0A0A9Z781_LYGHE</name>
<proteinExistence type="predicted"/>
<keyword evidence="1" id="KW-0067">ATP-binding</keyword>
<dbReference type="GO" id="GO:0005524">
    <property type="term" value="F:ATP binding"/>
    <property type="evidence" value="ECO:0007669"/>
    <property type="project" value="UniProtKB-KW"/>
</dbReference>
<dbReference type="AlphaFoldDB" id="A0A0A9Z781"/>
<organism evidence="1">
    <name type="scientific">Lygus hesperus</name>
    <name type="common">Western plant bug</name>
    <dbReference type="NCBI Taxonomy" id="30085"/>
    <lineage>
        <taxon>Eukaryota</taxon>
        <taxon>Metazoa</taxon>
        <taxon>Ecdysozoa</taxon>
        <taxon>Arthropoda</taxon>
        <taxon>Hexapoda</taxon>
        <taxon>Insecta</taxon>
        <taxon>Pterygota</taxon>
        <taxon>Neoptera</taxon>
        <taxon>Paraneoptera</taxon>
        <taxon>Hemiptera</taxon>
        <taxon>Heteroptera</taxon>
        <taxon>Panheteroptera</taxon>
        <taxon>Cimicomorpha</taxon>
        <taxon>Miridae</taxon>
        <taxon>Mirini</taxon>
        <taxon>Lygus</taxon>
    </lineage>
</organism>
<evidence type="ECO:0000313" key="1">
    <source>
        <dbReference type="EMBL" id="JAG37625.1"/>
    </source>
</evidence>
<protein>
    <submittedName>
        <fullName evidence="1">ATP-binding cassette sub-family D member 1</fullName>
    </submittedName>
</protein>
<accession>A0A0A9Z781</accession>
<reference evidence="1" key="1">
    <citation type="journal article" date="2014" name="PLoS ONE">
        <title>Transcriptome-Based Identification of ABC Transporters in the Western Tarnished Plant Bug Lygus hesperus.</title>
        <authorList>
            <person name="Hull J.J."/>
            <person name="Chaney K."/>
            <person name="Geib S.M."/>
            <person name="Fabrick J.A."/>
            <person name="Brent C.S."/>
            <person name="Walsh D."/>
            <person name="Lavine L.C."/>
        </authorList>
    </citation>
    <scope>NUCLEOTIDE SEQUENCE</scope>
</reference>